<dbReference type="SUPFAM" id="SSF53474">
    <property type="entry name" value="alpha/beta-Hydrolases"/>
    <property type="match status" value="1"/>
</dbReference>
<dbReference type="InterPro" id="IPR029058">
    <property type="entry name" value="AB_hydrolase_fold"/>
</dbReference>
<dbReference type="RefSeq" id="WP_121907842.1">
    <property type="nucleotide sequence ID" value="NZ_REFC01000013.1"/>
</dbReference>
<dbReference type="AlphaFoldDB" id="A0A3L9YL84"/>
<accession>A0A3L9YL84</accession>
<evidence type="ECO:0000313" key="3">
    <source>
        <dbReference type="Proteomes" id="UP000271339"/>
    </source>
</evidence>
<feature type="domain" description="Serine hydrolase" evidence="1">
    <location>
        <begin position="69"/>
        <end position="202"/>
    </location>
</feature>
<dbReference type="Pfam" id="PF03959">
    <property type="entry name" value="FSH1"/>
    <property type="match status" value="1"/>
</dbReference>
<protein>
    <submittedName>
        <fullName evidence="2">Putative esterase</fullName>
    </submittedName>
</protein>
<dbReference type="EMBL" id="REFC01000013">
    <property type="protein sequence ID" value="RMA58905.1"/>
    <property type="molecule type" value="Genomic_DNA"/>
</dbReference>
<dbReference type="OrthoDB" id="595091at2"/>
<evidence type="ECO:0000313" key="2">
    <source>
        <dbReference type="EMBL" id="RMA58905.1"/>
    </source>
</evidence>
<name>A0A3L9YL84_9FLAO</name>
<organism evidence="2 3">
    <name type="scientific">Ulvibacter antarcticus</name>
    <dbReference type="NCBI Taxonomy" id="442714"/>
    <lineage>
        <taxon>Bacteria</taxon>
        <taxon>Pseudomonadati</taxon>
        <taxon>Bacteroidota</taxon>
        <taxon>Flavobacteriia</taxon>
        <taxon>Flavobacteriales</taxon>
        <taxon>Flavobacteriaceae</taxon>
        <taxon>Ulvibacter</taxon>
    </lineage>
</organism>
<sequence>MAQEKKVSYTTSNTYCTANKLSPKTKNVWLVFHGMGYLSRYFINYFSDLDGEENFIIAPQAPSKYYLGSKFKHVGACWLTKENTEEDTINVLKYIDEVFASEKPENMPNFIILGYSQGVSIAMRWMASRKINCNHLVLHSGGIPKELKKEDFTYLSKSTKVTYLFGNKDEYITEARKTEETLKGSGLFGNRVKTVQFEGVHEVNRTYLKMLSKEK</sequence>
<dbReference type="Proteomes" id="UP000271339">
    <property type="component" value="Unassembled WGS sequence"/>
</dbReference>
<keyword evidence="3" id="KW-1185">Reference proteome</keyword>
<dbReference type="InterPro" id="IPR005645">
    <property type="entry name" value="FSH-like_dom"/>
</dbReference>
<proteinExistence type="predicted"/>
<gene>
    <name evidence="2" type="ORF">BXY75_2287</name>
</gene>
<reference evidence="2 3" key="1">
    <citation type="submission" date="2018-10" db="EMBL/GenBank/DDBJ databases">
        <title>Genomic Encyclopedia of Archaeal and Bacterial Type Strains, Phase II (KMG-II): from individual species to whole genera.</title>
        <authorList>
            <person name="Goeker M."/>
        </authorList>
    </citation>
    <scope>NUCLEOTIDE SEQUENCE [LARGE SCALE GENOMIC DNA]</scope>
    <source>
        <strain evidence="2 3">DSM 23424</strain>
    </source>
</reference>
<evidence type="ECO:0000259" key="1">
    <source>
        <dbReference type="Pfam" id="PF03959"/>
    </source>
</evidence>
<dbReference type="Gene3D" id="3.40.50.1820">
    <property type="entry name" value="alpha/beta hydrolase"/>
    <property type="match status" value="1"/>
</dbReference>
<comment type="caution">
    <text evidence="2">The sequence shown here is derived from an EMBL/GenBank/DDBJ whole genome shotgun (WGS) entry which is preliminary data.</text>
</comment>